<dbReference type="Gene3D" id="3.40.630.30">
    <property type="match status" value="1"/>
</dbReference>
<protein>
    <recommendedName>
        <fullName evidence="9">tRNA(Met) cytidine acetyltransferase TmcA</fullName>
        <ecNumber evidence="9">2.3.1.193</ecNumber>
    </recommendedName>
</protein>
<evidence type="ECO:0000259" key="10">
    <source>
        <dbReference type="PROSITE" id="PS51186"/>
    </source>
</evidence>
<comment type="caution">
    <text evidence="9">Lacks conserved residue(s) required for the propagation of feature annotation.</text>
</comment>
<keyword evidence="2 9" id="KW-0820">tRNA-binding</keyword>
<dbReference type="InterPro" id="IPR007807">
    <property type="entry name" value="TcmA/NAT10_helicase"/>
</dbReference>
<evidence type="ECO:0000256" key="1">
    <source>
        <dbReference type="ARBA" id="ARBA00022490"/>
    </source>
</evidence>
<dbReference type="InterPro" id="IPR032672">
    <property type="entry name" value="TmcA/NAT10/Kre33"/>
</dbReference>
<dbReference type="EC" id="2.3.1.193" evidence="9"/>
<keyword evidence="4 9" id="KW-0819">tRNA processing</keyword>
<dbReference type="InterPro" id="IPR027417">
    <property type="entry name" value="P-loop_NTPase"/>
</dbReference>
<dbReference type="SUPFAM" id="SSF55729">
    <property type="entry name" value="Acyl-CoA N-acyltransferases (Nat)"/>
    <property type="match status" value="1"/>
</dbReference>
<dbReference type="Gene3D" id="3.40.50.11040">
    <property type="match status" value="1"/>
</dbReference>
<evidence type="ECO:0000256" key="5">
    <source>
        <dbReference type="ARBA" id="ARBA00022741"/>
    </source>
</evidence>
<dbReference type="PROSITE" id="PS51186">
    <property type="entry name" value="GNAT"/>
    <property type="match status" value="1"/>
</dbReference>
<evidence type="ECO:0000256" key="8">
    <source>
        <dbReference type="ARBA" id="ARBA00023315"/>
    </source>
</evidence>
<evidence type="ECO:0000256" key="3">
    <source>
        <dbReference type="ARBA" id="ARBA00022679"/>
    </source>
</evidence>
<reference evidence="11 12" key="1">
    <citation type="submission" date="2018-01" db="EMBL/GenBank/DDBJ databases">
        <title>Co-occurrence of chitin degradation, pigmentation and bioactivity in marine Pseudoalteromonas.</title>
        <authorList>
            <person name="Paulsen S."/>
            <person name="Gram L."/>
            <person name="Machado H."/>
        </authorList>
    </citation>
    <scope>NUCLEOTIDE SEQUENCE [LARGE SCALE GENOMIC DNA]</scope>
    <source>
        <strain evidence="11 12">S3663</strain>
    </source>
</reference>
<dbReference type="Gene3D" id="3.40.50.300">
    <property type="entry name" value="P-loop containing nucleotide triphosphate hydrolases"/>
    <property type="match status" value="1"/>
</dbReference>
<dbReference type="AlphaFoldDB" id="A0A5R9PZD5"/>
<comment type="function">
    <text evidence="9">Catalyzes the formation of N(4)-acetylcytidine (ac(4)C) at the wobble position of tRNA(Met), by using acetyl-CoA as an acetyl donor and ATP (or GTP).</text>
</comment>
<evidence type="ECO:0000256" key="4">
    <source>
        <dbReference type="ARBA" id="ARBA00022694"/>
    </source>
</evidence>
<feature type="binding site" evidence="9">
    <location>
        <position position="200"/>
    </location>
    <ligand>
        <name>ATP</name>
        <dbReference type="ChEBI" id="CHEBI:30616"/>
    </ligand>
</feature>
<dbReference type="PANTHER" id="PTHR10925">
    <property type="entry name" value="N-ACETYLTRANSFERASE 10"/>
    <property type="match status" value="1"/>
</dbReference>
<dbReference type="InterPro" id="IPR000182">
    <property type="entry name" value="GNAT_dom"/>
</dbReference>
<keyword evidence="5 9" id="KW-0547">Nucleotide-binding</keyword>
<dbReference type="PANTHER" id="PTHR10925:SF5">
    <property type="entry name" value="RNA CYTIDINE ACETYLTRANSFERASE"/>
    <property type="match status" value="1"/>
</dbReference>
<dbReference type="OrthoDB" id="5578851at2"/>
<feature type="binding site" evidence="9">
    <location>
        <position position="361"/>
    </location>
    <ligand>
        <name>ATP</name>
        <dbReference type="ChEBI" id="CHEBI:30616"/>
    </ligand>
</feature>
<dbReference type="EMBL" id="PPSW01000040">
    <property type="protein sequence ID" value="TLX45349.1"/>
    <property type="molecule type" value="Genomic_DNA"/>
</dbReference>
<keyword evidence="1 9" id="KW-0963">Cytoplasm</keyword>
<dbReference type="GO" id="GO:1904812">
    <property type="term" value="P:rRNA acetylation involved in maturation of SSU-rRNA"/>
    <property type="evidence" value="ECO:0007669"/>
    <property type="project" value="TreeGrafter"/>
</dbReference>
<dbReference type="HAMAP" id="MF_01886">
    <property type="entry name" value="tRNA_acetyltr_TmcA"/>
    <property type="match status" value="1"/>
</dbReference>
<dbReference type="GO" id="GO:0051391">
    <property type="term" value="P:tRNA acetylation"/>
    <property type="evidence" value="ECO:0007669"/>
    <property type="project" value="UniProtKB-UniRule"/>
</dbReference>
<sequence length="710" mass="80608">MARNRVFKSTLTMWVLNGLSPLMQDSKKYNLEALFERLTFNQHRQLVLFSGSQMWAATELNKLTNKTTSFLTLSKEPAFNQAQWPEHLHQILGQEFEVAIYDGYSGIIPNKLAALSGTVKAGGILALVLPELGQLSFWCDQGITTWQNHQQSLTTSPFLIRWQRLFTQLPISIISETNDARLSLPSLKPASELKHRLGEQDKVIETLITLLTKSRQHTLLTADRGRGKSSALGLLTSKMPEQSFVVCARQYQAVKSSFMHLAKALGVEYSGNEKTLANLRFCPPDKLLQENISDDIILIDEAAALPVPTLIKIADKFKRCVFASTLVGYEGNGRGYTLRFKRFLAKHSSTYQQLTLNAPIRYEQCDPLESSINKLFALDAQFNAPKQLEQFEFSHLTSEDLLHDEHLLRQAFSLLVLAHYQTSVNDLRQLLDQPENKLFVIKQQNHLLGICLVSIEGALNKDSIAAIAQQNRRPKGHLLPQQLYHLLQQDALLSHKAARVVRIAIAPDFQSQKLGQQLLSYTEQQLQDEVDYFGSSFGCTAQLLKFWQENDYHIVKLGFKQDKASGEYSAIVLKSNKDLSEEQHQLRVRFSQQFTYQLLTHYQMLDDKLVRQLLKPISGNPHISTEHKQQLKILLNQPAHIEQGLALIWQITTQNPQVLYNLSAISHRLLIRLVLQGNKKGVVQKELCIDSKKQLNICLSNLVAEIYAQI</sequence>
<dbReference type="GO" id="GO:0005737">
    <property type="term" value="C:cytoplasm"/>
    <property type="evidence" value="ECO:0007669"/>
    <property type="project" value="UniProtKB-SubCell"/>
</dbReference>
<dbReference type="Pfam" id="PF05127">
    <property type="entry name" value="NAT10_TcmA_helicase"/>
    <property type="match status" value="1"/>
</dbReference>
<evidence type="ECO:0000313" key="12">
    <source>
        <dbReference type="Proteomes" id="UP000309186"/>
    </source>
</evidence>
<comment type="caution">
    <text evidence="11">The sequence shown here is derived from an EMBL/GenBank/DDBJ whole genome shotgun (WGS) entry which is preliminary data.</text>
</comment>
<comment type="catalytic activity">
    <reaction evidence="9">
        <text>cytidine(34) in elongator tRNA(Met) + acetyl-CoA + ATP + H2O = N(4)-acetylcytidine(34) in elongator tRNA(Met) + ADP + phosphate + CoA + H(+)</text>
        <dbReference type="Rhea" id="RHEA:43788"/>
        <dbReference type="Rhea" id="RHEA-COMP:10693"/>
        <dbReference type="Rhea" id="RHEA-COMP:10694"/>
        <dbReference type="ChEBI" id="CHEBI:15377"/>
        <dbReference type="ChEBI" id="CHEBI:15378"/>
        <dbReference type="ChEBI" id="CHEBI:30616"/>
        <dbReference type="ChEBI" id="CHEBI:43474"/>
        <dbReference type="ChEBI" id="CHEBI:57287"/>
        <dbReference type="ChEBI" id="CHEBI:57288"/>
        <dbReference type="ChEBI" id="CHEBI:74900"/>
        <dbReference type="ChEBI" id="CHEBI:82748"/>
        <dbReference type="ChEBI" id="CHEBI:456216"/>
        <dbReference type="EC" id="2.3.1.193"/>
    </reaction>
</comment>
<dbReference type="GO" id="GO:0002101">
    <property type="term" value="P:tRNA wobble cytosine modification"/>
    <property type="evidence" value="ECO:0007669"/>
    <property type="project" value="UniProtKB-UniRule"/>
</dbReference>
<name>A0A5R9PZD5_9GAMM</name>
<dbReference type="GO" id="GO:0051392">
    <property type="term" value="F:tRNA cytidine N4-acetyltransferase activity"/>
    <property type="evidence" value="ECO:0007669"/>
    <property type="project" value="UniProtKB-UniRule"/>
</dbReference>
<evidence type="ECO:0000256" key="6">
    <source>
        <dbReference type="ARBA" id="ARBA00022840"/>
    </source>
</evidence>
<proteinExistence type="inferred from homology"/>
<dbReference type="InterPro" id="IPR024914">
    <property type="entry name" value="tRNA_acetyltr_TmcA"/>
</dbReference>
<gene>
    <name evidence="9" type="primary">tmcA</name>
    <name evidence="11" type="ORF">C1E24_19425</name>
</gene>
<comment type="similarity">
    <text evidence="9">Belongs to the TmcA family.</text>
</comment>
<dbReference type="InterPro" id="IPR016181">
    <property type="entry name" value="Acyl_CoA_acyltransferase"/>
</dbReference>
<evidence type="ECO:0000256" key="7">
    <source>
        <dbReference type="ARBA" id="ARBA00022884"/>
    </source>
</evidence>
<comment type="subcellular location">
    <subcellularLocation>
        <location evidence="9">Cytoplasm</location>
    </subcellularLocation>
</comment>
<dbReference type="InterPro" id="IPR013562">
    <property type="entry name" value="TmcA/NAT10_N"/>
</dbReference>
<evidence type="ECO:0000256" key="2">
    <source>
        <dbReference type="ARBA" id="ARBA00022555"/>
    </source>
</evidence>
<dbReference type="Pfam" id="PF13718">
    <property type="entry name" value="GNAT_acetyltr_2"/>
    <property type="match status" value="1"/>
</dbReference>
<dbReference type="GO" id="GO:0000049">
    <property type="term" value="F:tRNA binding"/>
    <property type="evidence" value="ECO:0007669"/>
    <property type="project" value="UniProtKB-UniRule"/>
</dbReference>
<evidence type="ECO:0000313" key="11">
    <source>
        <dbReference type="EMBL" id="TLX45349.1"/>
    </source>
</evidence>
<evidence type="ECO:0000256" key="9">
    <source>
        <dbReference type="HAMAP-Rule" id="MF_01886"/>
    </source>
</evidence>
<keyword evidence="6 9" id="KW-0067">ATP-binding</keyword>
<dbReference type="GO" id="GO:0005524">
    <property type="term" value="F:ATP binding"/>
    <property type="evidence" value="ECO:0007669"/>
    <property type="project" value="UniProtKB-UniRule"/>
</dbReference>
<accession>A0A5R9PZD5</accession>
<keyword evidence="7 9" id="KW-0694">RNA-binding</keyword>
<dbReference type="Pfam" id="PF08351">
    <property type="entry name" value="TmcA_N"/>
    <property type="match status" value="1"/>
</dbReference>
<dbReference type="Proteomes" id="UP000309186">
    <property type="component" value="Unassembled WGS sequence"/>
</dbReference>
<organism evidence="11 12">
    <name type="scientific">Pseudoalteromonas phenolica</name>
    <dbReference type="NCBI Taxonomy" id="161398"/>
    <lineage>
        <taxon>Bacteria</taxon>
        <taxon>Pseudomonadati</taxon>
        <taxon>Pseudomonadota</taxon>
        <taxon>Gammaproteobacteria</taxon>
        <taxon>Alteromonadales</taxon>
        <taxon>Pseudoalteromonadaceae</taxon>
        <taxon>Pseudoalteromonas</taxon>
    </lineage>
</organism>
<keyword evidence="8 9" id="KW-0012">Acyltransferase</keyword>
<dbReference type="GO" id="GO:1990883">
    <property type="term" value="F:18S rRNA cytidine N-acetyltransferase activity"/>
    <property type="evidence" value="ECO:0007669"/>
    <property type="project" value="TreeGrafter"/>
</dbReference>
<feature type="domain" description="N-acetyltransferase" evidence="10">
    <location>
        <begin position="391"/>
        <end position="578"/>
    </location>
</feature>
<keyword evidence="3 9" id="KW-0808">Transferase</keyword>